<dbReference type="FunFam" id="1.10.286.10:FF:000001">
    <property type="entry name" value="GTP cyclohydrolase 1"/>
    <property type="match status" value="1"/>
</dbReference>
<dbReference type="UniPathway" id="UPA00848">
    <property type="reaction ID" value="UER00151"/>
</dbReference>
<dbReference type="InterPro" id="IPR020602">
    <property type="entry name" value="GTP_CycHdrlase_I_dom"/>
</dbReference>
<organism evidence="8 9">
    <name type="scientific">Agromyces tardus</name>
    <dbReference type="NCBI Taxonomy" id="2583849"/>
    <lineage>
        <taxon>Bacteria</taxon>
        <taxon>Bacillati</taxon>
        <taxon>Actinomycetota</taxon>
        <taxon>Actinomycetes</taxon>
        <taxon>Micrococcales</taxon>
        <taxon>Microbacteriaceae</taxon>
        <taxon>Agromyces</taxon>
    </lineage>
</organism>
<keyword evidence="9" id="KW-1185">Reference proteome</keyword>
<comment type="caution">
    <text evidence="8">The sequence shown here is derived from an EMBL/GenBank/DDBJ whole genome shotgun (WGS) entry which is preliminary data.</text>
</comment>
<name>A0A3M8ABD1_9MICO</name>
<evidence type="ECO:0000256" key="3">
    <source>
        <dbReference type="ARBA" id="ARBA00008085"/>
    </source>
</evidence>
<evidence type="ECO:0000256" key="5">
    <source>
        <dbReference type="ARBA" id="ARBA00022801"/>
    </source>
</evidence>
<feature type="binding site" evidence="6">
    <location>
        <position position="86"/>
    </location>
    <ligand>
        <name>Zn(2+)</name>
        <dbReference type="ChEBI" id="CHEBI:29105"/>
    </ligand>
</feature>
<gene>
    <name evidence="6" type="primary">folE</name>
    <name evidence="8" type="ORF">EDM22_11515</name>
</gene>
<dbReference type="GO" id="GO:0003934">
    <property type="term" value="F:GTP cyclohydrolase I activity"/>
    <property type="evidence" value="ECO:0007669"/>
    <property type="project" value="UniProtKB-UniRule"/>
</dbReference>
<dbReference type="GO" id="GO:0046654">
    <property type="term" value="P:tetrahydrofolate biosynthetic process"/>
    <property type="evidence" value="ECO:0007669"/>
    <property type="project" value="UniProtKB-UniRule"/>
</dbReference>
<evidence type="ECO:0000256" key="1">
    <source>
        <dbReference type="ARBA" id="ARBA00001052"/>
    </source>
</evidence>
<dbReference type="OrthoDB" id="9801207at2"/>
<evidence type="ECO:0000256" key="2">
    <source>
        <dbReference type="ARBA" id="ARBA00005080"/>
    </source>
</evidence>
<dbReference type="GO" id="GO:0005525">
    <property type="term" value="F:GTP binding"/>
    <property type="evidence" value="ECO:0007669"/>
    <property type="project" value="UniProtKB-KW"/>
</dbReference>
<evidence type="ECO:0000313" key="9">
    <source>
        <dbReference type="Proteomes" id="UP000275048"/>
    </source>
</evidence>
<dbReference type="NCBIfam" id="NF006826">
    <property type="entry name" value="PRK09347.1-3"/>
    <property type="match status" value="1"/>
</dbReference>
<feature type="binding site" evidence="6">
    <location>
        <position position="157"/>
    </location>
    <ligand>
        <name>Zn(2+)</name>
        <dbReference type="ChEBI" id="CHEBI:29105"/>
    </ligand>
</feature>
<dbReference type="EMBL" id="RHHB01000022">
    <property type="protein sequence ID" value="RNB47897.1"/>
    <property type="molecule type" value="Genomic_DNA"/>
</dbReference>
<dbReference type="PANTHER" id="PTHR11109">
    <property type="entry name" value="GTP CYCLOHYDROLASE I"/>
    <property type="match status" value="1"/>
</dbReference>
<dbReference type="AlphaFoldDB" id="A0A3M8ABD1"/>
<dbReference type="RefSeq" id="WP_122937201.1">
    <property type="nucleotide sequence ID" value="NZ_JBHSNT010000014.1"/>
</dbReference>
<dbReference type="FunFam" id="3.30.1130.10:FF:000001">
    <property type="entry name" value="GTP cyclohydrolase 1"/>
    <property type="match status" value="1"/>
</dbReference>
<keyword evidence="6" id="KW-0479">Metal-binding</keyword>
<keyword evidence="6" id="KW-0862">Zinc</keyword>
<dbReference type="Gene3D" id="1.10.286.10">
    <property type="match status" value="1"/>
</dbReference>
<dbReference type="InterPro" id="IPR001474">
    <property type="entry name" value="GTP_CycHdrlase_I"/>
</dbReference>
<dbReference type="GO" id="GO:0005737">
    <property type="term" value="C:cytoplasm"/>
    <property type="evidence" value="ECO:0007669"/>
    <property type="project" value="TreeGrafter"/>
</dbReference>
<dbReference type="InterPro" id="IPR043134">
    <property type="entry name" value="GTP-CH-I_N"/>
</dbReference>
<keyword evidence="5 6" id="KW-0378">Hydrolase</keyword>
<feature type="domain" description="GTP cyclohydrolase I" evidence="7">
    <location>
        <begin position="9"/>
        <end position="192"/>
    </location>
</feature>
<sequence>MTGVDAARIERAVHELLLAIGEDPERDGLKRTPQRVAEAYAEFFGGLDADPVAILADAVPIGTTDSGAQATSDAVMMRGIDFRSMCEHHLLPFTGVAHVAYVPDERIVGLGRIPAVVDALASRPQLQERLAEQIADALEAGLAPKGVLVVLDATHGCVTTRGVRQERTSTVTIASRGVLAEPAARAEIIALIGSGHGV</sequence>
<evidence type="ECO:0000313" key="8">
    <source>
        <dbReference type="EMBL" id="RNB47897.1"/>
    </source>
</evidence>
<dbReference type="GO" id="GO:0006729">
    <property type="term" value="P:tetrahydrobiopterin biosynthetic process"/>
    <property type="evidence" value="ECO:0007669"/>
    <property type="project" value="TreeGrafter"/>
</dbReference>
<dbReference type="Pfam" id="PF01227">
    <property type="entry name" value="GTP_cyclohydroI"/>
    <property type="match status" value="1"/>
</dbReference>
<protein>
    <recommendedName>
        <fullName evidence="6">GTP cyclohydrolase 1</fullName>
        <ecNumber evidence="6">3.5.4.16</ecNumber>
    </recommendedName>
    <alternativeName>
        <fullName evidence="6">GTP cyclohydrolase I</fullName>
        <shortName evidence="6">GTP-CH-I</shortName>
    </alternativeName>
</protein>
<feature type="binding site" evidence="6">
    <location>
        <position position="89"/>
    </location>
    <ligand>
        <name>Zn(2+)</name>
        <dbReference type="ChEBI" id="CHEBI:29105"/>
    </ligand>
</feature>
<dbReference type="Proteomes" id="UP000275048">
    <property type="component" value="Unassembled WGS sequence"/>
</dbReference>
<dbReference type="NCBIfam" id="NF006825">
    <property type="entry name" value="PRK09347.1-2"/>
    <property type="match status" value="1"/>
</dbReference>
<comment type="catalytic activity">
    <reaction evidence="1 6">
        <text>GTP + H2O = 7,8-dihydroneopterin 3'-triphosphate + formate + H(+)</text>
        <dbReference type="Rhea" id="RHEA:17473"/>
        <dbReference type="ChEBI" id="CHEBI:15377"/>
        <dbReference type="ChEBI" id="CHEBI:15378"/>
        <dbReference type="ChEBI" id="CHEBI:15740"/>
        <dbReference type="ChEBI" id="CHEBI:37565"/>
        <dbReference type="ChEBI" id="CHEBI:58462"/>
        <dbReference type="EC" id="3.5.4.16"/>
    </reaction>
</comment>
<evidence type="ECO:0000259" key="7">
    <source>
        <dbReference type="Pfam" id="PF01227"/>
    </source>
</evidence>
<dbReference type="Gene3D" id="3.30.1130.10">
    <property type="match status" value="1"/>
</dbReference>
<dbReference type="EC" id="3.5.4.16" evidence="6"/>
<keyword evidence="6" id="KW-0547">Nucleotide-binding</keyword>
<comment type="similarity">
    <text evidence="3 6">Belongs to the GTP cyclohydrolase I family.</text>
</comment>
<reference evidence="8 9" key="1">
    <citation type="submission" date="2018-10" db="EMBL/GenBank/DDBJ databases">
        <title>Isolation, diversity and antibacterial activity of antinobacteria from the wheat rhizosphere soil.</title>
        <authorList>
            <person name="Sun T."/>
        </authorList>
    </citation>
    <scope>NUCLEOTIDE SEQUENCE [LARGE SCALE GENOMIC DNA]</scope>
    <source>
        <strain evidence="8 9">SJ-23</strain>
    </source>
</reference>
<comment type="pathway">
    <text evidence="2 6">Cofactor biosynthesis; 7,8-dihydroneopterin triphosphate biosynthesis; 7,8-dihydroneopterin triphosphate from GTP: step 1/1.</text>
</comment>
<dbReference type="GO" id="GO:0006730">
    <property type="term" value="P:one-carbon metabolic process"/>
    <property type="evidence" value="ECO:0007669"/>
    <property type="project" value="UniProtKB-UniRule"/>
</dbReference>
<keyword evidence="4 6" id="KW-0554">One-carbon metabolism</keyword>
<comment type="subunit">
    <text evidence="6">Homopolymer.</text>
</comment>
<dbReference type="InterPro" id="IPR043133">
    <property type="entry name" value="GTP-CH-I_C/QueF"/>
</dbReference>
<evidence type="ECO:0000256" key="6">
    <source>
        <dbReference type="HAMAP-Rule" id="MF_00223"/>
    </source>
</evidence>
<dbReference type="SUPFAM" id="SSF55620">
    <property type="entry name" value="Tetrahydrobiopterin biosynthesis enzymes-like"/>
    <property type="match status" value="1"/>
</dbReference>
<keyword evidence="6" id="KW-0342">GTP-binding</keyword>
<dbReference type="GO" id="GO:0008270">
    <property type="term" value="F:zinc ion binding"/>
    <property type="evidence" value="ECO:0007669"/>
    <property type="project" value="UniProtKB-UniRule"/>
</dbReference>
<accession>A0A3M8ABD1</accession>
<dbReference type="HAMAP" id="MF_00223">
    <property type="entry name" value="FolE"/>
    <property type="match status" value="1"/>
</dbReference>
<dbReference type="PANTHER" id="PTHR11109:SF7">
    <property type="entry name" value="GTP CYCLOHYDROLASE 1"/>
    <property type="match status" value="1"/>
</dbReference>
<proteinExistence type="inferred from homology"/>
<evidence type="ECO:0000256" key="4">
    <source>
        <dbReference type="ARBA" id="ARBA00022563"/>
    </source>
</evidence>